<sequence>MDTNWIADLQSLLKSQYVHHDNEWLDFTISSNSFIDLTIVSNNFEGLSYQARRDAVETLIQRETGFLSLYTVEEAKVLEMERPEPARSDQVRTWHDLAIWAQNPQNHGEVKERSPRSPRTVAFYSFKGGVGRTTALIHVAWLLVKQGKKVVVVDLDIEAPGLSKALDLDDLPEVGIVDYFYERAYAPDGADYEIQIGDILAEYRDQQLGDTRGGRFFVVPTGKLDLDYLAKVDDLKASTWVNGNKSLWDIFTHDINKQIEPDLILVDSRTGLNQWGAFSLIQAADSAILVLFPNAQNAEGAKILVQALGSLGKQNINFVFSPIPNSDSKKTAQLIQSDLSEILNHFIPQDSEEEIDNAESDDSASTDNAICIEYLLPIAVASHYPVHTVVDWYQPIVNLILNSSTSVSTQLQQDRWKIIEDLQFSNVDAEREQANLSHIFQKTSNFYDFLDDKVCLVIGRKGTGKTALYFLFLKHFSVVKSLINRTGEIIILSGHGTSSASRPTQRSFNAIHKKLKESQDSWLGFWAAYALFIIMRDHGDSVNSLTKEKHKASKYKELKDGFDKIKGLQFRSEHQELLLQWCQNPDLEPLIFDALKDINDYLKNQDLKIWLLYDNLDQDLKEDNNLRNNALTGLFKLIQEFDTQELTHLRIKVFLREDIWERLIFDNRSHLRGRSIKLEWKRIDLLRFAYRQVTQSEKFKALVSQVAPIPDPDSATEETLVEALKVLWGDRIRLGSRGKYLYRWVYDRLSDTSGATYPRSLVVLLTEAKKLELQHKNDPKLQSDRLFRSRFMALALEEASRARCQEMREEYGNLSAFFDSLSGKDALLQPEELRQCWENSAREVEPDFERFVQLLKSIGLAEWRPKDERYRFADLYVYGFNMNKKGMR</sequence>
<keyword evidence="2" id="KW-0067">ATP-binding</keyword>
<dbReference type="Gene3D" id="3.40.50.300">
    <property type="entry name" value="P-loop containing nucleotide triphosphate hydrolases"/>
    <property type="match status" value="1"/>
</dbReference>
<organism evidence="4 5">
    <name type="scientific">Limnothrix redekei LRLZ20PSL1</name>
    <dbReference type="NCBI Taxonomy" id="3112953"/>
    <lineage>
        <taxon>Bacteria</taxon>
        <taxon>Bacillati</taxon>
        <taxon>Cyanobacteriota</taxon>
        <taxon>Cyanophyceae</taxon>
        <taxon>Pseudanabaenales</taxon>
        <taxon>Pseudanabaenaceae</taxon>
        <taxon>Limnothrix</taxon>
    </lineage>
</organism>
<dbReference type="Proteomes" id="UP001604335">
    <property type="component" value="Unassembled WGS sequence"/>
</dbReference>
<evidence type="ECO:0000256" key="2">
    <source>
        <dbReference type="ARBA" id="ARBA00022840"/>
    </source>
</evidence>
<dbReference type="Pfam" id="PF01656">
    <property type="entry name" value="CbiA"/>
    <property type="match status" value="1"/>
</dbReference>
<dbReference type="InterPro" id="IPR002586">
    <property type="entry name" value="CobQ/CobB/MinD/ParA_Nub-bd_dom"/>
</dbReference>
<dbReference type="InterPro" id="IPR059206">
    <property type="entry name" value="Sll1717-like"/>
</dbReference>
<dbReference type="PANTHER" id="PTHR43384:SF6">
    <property type="entry name" value="SEPTUM SITE-DETERMINING PROTEIN MIND HOMOLOG, CHLOROPLASTIC"/>
    <property type="match status" value="1"/>
</dbReference>
<protein>
    <submittedName>
        <fullName evidence="4">AAA family ATPase</fullName>
    </submittedName>
</protein>
<evidence type="ECO:0000313" key="4">
    <source>
        <dbReference type="EMBL" id="MFG3819086.1"/>
    </source>
</evidence>
<keyword evidence="5" id="KW-1185">Reference proteome</keyword>
<gene>
    <name evidence="4" type="ORF">VPK24_15695</name>
</gene>
<dbReference type="InterPro" id="IPR050625">
    <property type="entry name" value="ParA/MinD_ATPase"/>
</dbReference>
<accession>A0ABW7CD64</accession>
<dbReference type="InterPro" id="IPR027417">
    <property type="entry name" value="P-loop_NTPase"/>
</dbReference>
<dbReference type="NCBIfam" id="NF047398">
    <property type="entry name" value="AAA_KGGVGR"/>
    <property type="match status" value="1"/>
</dbReference>
<feature type="domain" description="CobQ/CobB/MinD/ParA nucleotide binding" evidence="3">
    <location>
        <begin position="122"/>
        <end position="314"/>
    </location>
</feature>
<reference evidence="5" key="1">
    <citation type="journal article" date="2024" name="Algal Res.">
        <title>Biochemical, toxicological and genomic investigation of a high-biomass producing Limnothrix strain isolated from Italian shallow drinking water reservoir.</title>
        <authorList>
            <person name="Simonazzi M."/>
            <person name="Shishido T.K."/>
            <person name="Delbaje E."/>
            <person name="Wahlsten M."/>
            <person name="Fewer D.P."/>
            <person name="Sivonen K."/>
            <person name="Pezzolesi L."/>
            <person name="Pistocchi R."/>
        </authorList>
    </citation>
    <scope>NUCLEOTIDE SEQUENCE [LARGE SCALE GENOMIC DNA]</scope>
    <source>
        <strain evidence="5">LRLZ20PSL1</strain>
    </source>
</reference>
<proteinExistence type="predicted"/>
<dbReference type="NCBIfam" id="NF047389">
    <property type="entry name" value="ATPase_Sll1717"/>
    <property type="match status" value="1"/>
</dbReference>
<dbReference type="PANTHER" id="PTHR43384">
    <property type="entry name" value="SEPTUM SITE-DETERMINING PROTEIN MIND HOMOLOG, CHLOROPLASTIC-RELATED"/>
    <property type="match status" value="1"/>
</dbReference>
<evidence type="ECO:0000259" key="3">
    <source>
        <dbReference type="Pfam" id="PF01656"/>
    </source>
</evidence>
<dbReference type="EMBL" id="JAZAQF010000086">
    <property type="protein sequence ID" value="MFG3819086.1"/>
    <property type="molecule type" value="Genomic_DNA"/>
</dbReference>
<dbReference type="RefSeq" id="WP_393014781.1">
    <property type="nucleotide sequence ID" value="NZ_JAZAQF010000086.1"/>
</dbReference>
<evidence type="ECO:0000313" key="5">
    <source>
        <dbReference type="Proteomes" id="UP001604335"/>
    </source>
</evidence>
<dbReference type="SUPFAM" id="SSF52540">
    <property type="entry name" value="P-loop containing nucleoside triphosphate hydrolases"/>
    <property type="match status" value="1"/>
</dbReference>
<keyword evidence="1" id="KW-0547">Nucleotide-binding</keyword>
<name>A0ABW7CD64_9CYAN</name>
<evidence type="ECO:0000256" key="1">
    <source>
        <dbReference type="ARBA" id="ARBA00022741"/>
    </source>
</evidence>
<comment type="caution">
    <text evidence="4">The sequence shown here is derived from an EMBL/GenBank/DDBJ whole genome shotgun (WGS) entry which is preliminary data.</text>
</comment>